<gene>
    <name evidence="2" type="ORF">I9W95_07440</name>
</gene>
<sequence>MLWLRETWTQIWITLVVAAVSLALYTSVGRQLIPLIETYRPDLEQKLSAVLKQPVSIGQLKGDWRVFSPVVHLNDVQLGPAADGIHISAMEAELDVSATLFYRQPVFRHVEIEGVIAELHQLSNTEWRIGSQWLLPSLAGKAGKTPTTETNATPAETPAWLNWLSLQQAILLKDWEITSYDPENTREGLIIDQMLWRNQGDNHDLDGQVAWGREQMTNLRVMGTMEGELWPWKSQNGEVYVHLESQDWSRWIPTNLPAEIRVNRFVAGAEAWLSIRNGDLNALHLDADIPQLEIATRAEPLTLTNGHLSASGRHNGDDWHLQITPEFAEQLPFPTVTLSAVALKDQKGWQIGIPQLDMGAAREFLIRHQLLPPPFDSYIGETQGTGQASQVRISLLPGSPWKVDVRAALQEASSVAYHGIPSFTNLSGELHLQPHGGVLRLAQEDFVMHLEGVYDQPWQLQQFDGAFYWSIHPQYSQLQVRDARGRLSEDGTDGVSWPLTAEFAMAVPHRDSQHEASLSLLLGLPDAPASLKSQLIPSILDEGVRHWIDGAILAGHFSDGAFVMQGKPGSERPQNSLTTQLHLGFEDATLRYMENWPDISALRGRLLMRSPQLEVNLDEGTTLGGKLVERSGRIQLAPDNEGHVRLDVRAHLSGGADEALLYLTDTPLAEAVNHALDDWRSQGTVNAKFQLSMPLGVEGTVPDVDLDIALADTRLTVESLNLTFDNLKGRMRYSTAYGLTSEWLEGDIFGGHFSGGIESRPRPGGFDLLVGGQGEADWAPFREWLPLFLLDPLSGKLTYETQLVVGQDGVDFRLLSDLQGTAIDLPYPLGKRADETRSLLTEIHPGKETRISMNYNDQMRSVVALAGGGLERGQVYFGNTEPFLPSDPGLEIRGRIDEPLNASDWWVTWQHMMSLLDNDSSAGGNTSPTSTAASHGPVRSVDINLAAVDAWGTPMGPTRVTAEQRWNEWNFVVDSELVKGGINMKPGNQPLVLNLDYIHMPHDGADEADEPSTVVATDSDRPMVSAADYWPENDPLADLIPADLPALDMTLAELYVGDRNYGRWQLESRPVAGGLSVRILDSDMKALKVTGDVQWLRDGDLHTTRLDTLSLSSNDVGKVQRAFRQDAIIEGKDMRSTLSLSWHGSPLAFNTRTLNGLASVRIRDGSMAAEGTGALKAFGALNFASVARRLKLDFSDLYQSGVSFYSLKAKARIEDGLLTFTEPLALDGPGAKFLMSGSTLMTDQSLDMKMVVTFPVSSTLPVVALLAGLAPPVAASIYVTEKLIGEEIARFTSASYDVKGSWEKPELKINQAFDDDVDGKKSRSLWDRVKSIFNIFGGD</sequence>
<dbReference type="InterPro" id="IPR025263">
    <property type="entry name" value="YhdP_central"/>
</dbReference>
<evidence type="ECO:0000313" key="3">
    <source>
        <dbReference type="Proteomes" id="UP000714380"/>
    </source>
</evidence>
<dbReference type="NCBIfam" id="TIGR02099">
    <property type="entry name" value="YhdP family protein"/>
    <property type="match status" value="1"/>
</dbReference>
<comment type="caution">
    <text evidence="2">The sequence shown here is derived from an EMBL/GenBank/DDBJ whole genome shotgun (WGS) entry which is preliminary data.</text>
</comment>
<dbReference type="PANTHER" id="PTHR38690:SF1">
    <property type="entry name" value="PROTEASE"/>
    <property type="match status" value="1"/>
</dbReference>
<dbReference type="Pfam" id="PF13116">
    <property type="entry name" value="YhdP"/>
    <property type="match status" value="1"/>
</dbReference>
<dbReference type="RefSeq" id="WP_225673437.1">
    <property type="nucleotide sequence ID" value="NZ_JAEDAH010000039.1"/>
</dbReference>
<name>A0ABS7ZQJ0_9GAMM</name>
<feature type="domain" description="YhdP central" evidence="1">
    <location>
        <begin position="7"/>
        <end position="1306"/>
    </location>
</feature>
<organism evidence="2 3">
    <name type="scientific">Thalassolituus marinus</name>
    <dbReference type="NCBI Taxonomy" id="671053"/>
    <lineage>
        <taxon>Bacteria</taxon>
        <taxon>Pseudomonadati</taxon>
        <taxon>Pseudomonadota</taxon>
        <taxon>Gammaproteobacteria</taxon>
        <taxon>Oceanospirillales</taxon>
        <taxon>Oceanospirillaceae</taxon>
        <taxon>Thalassolituus</taxon>
    </lineage>
</organism>
<dbReference type="Proteomes" id="UP000714380">
    <property type="component" value="Unassembled WGS sequence"/>
</dbReference>
<dbReference type="EMBL" id="JAEDAH010000039">
    <property type="protein sequence ID" value="MCA6063438.1"/>
    <property type="molecule type" value="Genomic_DNA"/>
</dbReference>
<keyword evidence="3" id="KW-1185">Reference proteome</keyword>
<evidence type="ECO:0000313" key="2">
    <source>
        <dbReference type="EMBL" id="MCA6063438.1"/>
    </source>
</evidence>
<dbReference type="PANTHER" id="PTHR38690">
    <property type="entry name" value="PROTEASE-RELATED"/>
    <property type="match status" value="1"/>
</dbReference>
<evidence type="ECO:0000259" key="1">
    <source>
        <dbReference type="Pfam" id="PF13116"/>
    </source>
</evidence>
<protein>
    <submittedName>
        <fullName evidence="2">TIGR02099 family protein</fullName>
    </submittedName>
</protein>
<reference evidence="2 3" key="1">
    <citation type="submission" date="2020-12" db="EMBL/GenBank/DDBJ databases">
        <title>Novel Thalassolituus-related marine hydrocarbonoclastic bacteria mediated algae-derived hydrocarbons mineralization in twilight zone of the northern South China Sea.</title>
        <authorList>
            <person name="Dong C."/>
        </authorList>
    </citation>
    <scope>NUCLEOTIDE SEQUENCE [LARGE SCALE GENOMIC DNA]</scope>
    <source>
        <strain evidence="2 3">IMCC1826</strain>
    </source>
</reference>
<accession>A0ABS7ZQJ0</accession>
<proteinExistence type="predicted"/>
<dbReference type="InterPro" id="IPR011836">
    <property type="entry name" value="YhdP"/>
</dbReference>